<name>A0A8K2A2D5_9CYAN</name>
<dbReference type="InterPro" id="IPR027469">
    <property type="entry name" value="Cation_efflux_TMD_sf"/>
</dbReference>
<dbReference type="Gene3D" id="1.20.1510.10">
    <property type="entry name" value="Cation efflux protein transmembrane domain"/>
    <property type="match status" value="1"/>
</dbReference>
<dbReference type="RefSeq" id="WP_161826974.1">
    <property type="nucleotide sequence ID" value="NZ_WVIC01000055.1"/>
</dbReference>
<dbReference type="Proteomes" id="UP000607397">
    <property type="component" value="Unassembled WGS sequence"/>
</dbReference>
<sequence length="60" mass="6579">MLLGLGLGLTAFLGWWWADPIAALVIVFYGFKEGWHVWVESGQLVSAEAIRSHPVLGKPS</sequence>
<proteinExistence type="predicted"/>
<accession>A0A8K2A2D5</accession>
<evidence type="ECO:0000256" key="2">
    <source>
        <dbReference type="ARBA" id="ARBA00022692"/>
    </source>
</evidence>
<gene>
    <name evidence="6" type="ORF">GS597_18710</name>
</gene>
<evidence type="ECO:0000313" key="7">
    <source>
        <dbReference type="Proteomes" id="UP000607397"/>
    </source>
</evidence>
<comment type="caution">
    <text evidence="6">The sequence shown here is derived from an EMBL/GenBank/DDBJ whole genome shotgun (WGS) entry which is preliminary data.</text>
</comment>
<keyword evidence="4 5" id="KW-0472">Membrane</keyword>
<dbReference type="AlphaFoldDB" id="A0A8K2A2D5"/>
<keyword evidence="3 5" id="KW-1133">Transmembrane helix</keyword>
<dbReference type="SUPFAM" id="SSF161111">
    <property type="entry name" value="Cation efflux protein transmembrane domain-like"/>
    <property type="match status" value="1"/>
</dbReference>
<dbReference type="EMBL" id="WVIC01000055">
    <property type="protein sequence ID" value="NCJ08501.1"/>
    <property type="molecule type" value="Genomic_DNA"/>
</dbReference>
<reference evidence="6" key="1">
    <citation type="submission" date="2019-12" db="EMBL/GenBank/DDBJ databases">
        <title>High-Quality draft genome sequences of three cyanobacteria isolated from the limestone walls of the Old Cathedral of Coimbra.</title>
        <authorList>
            <person name="Tiago I."/>
            <person name="Soares F."/>
            <person name="Portugal A."/>
        </authorList>
    </citation>
    <scope>NUCLEOTIDE SEQUENCE [LARGE SCALE GENOMIC DNA]</scope>
    <source>
        <strain evidence="6">C</strain>
    </source>
</reference>
<evidence type="ECO:0000256" key="4">
    <source>
        <dbReference type="ARBA" id="ARBA00023136"/>
    </source>
</evidence>
<keyword evidence="7" id="KW-1185">Reference proteome</keyword>
<comment type="subcellular location">
    <subcellularLocation>
        <location evidence="1">Membrane</location>
        <topology evidence="1">Multi-pass membrane protein</topology>
    </subcellularLocation>
</comment>
<organism evidence="6 7">
    <name type="scientific">Petrachloros mirabilis ULC683</name>
    <dbReference type="NCBI Taxonomy" id="2781853"/>
    <lineage>
        <taxon>Bacteria</taxon>
        <taxon>Bacillati</taxon>
        <taxon>Cyanobacteriota</taxon>
        <taxon>Cyanophyceae</taxon>
        <taxon>Synechococcales</taxon>
        <taxon>Petrachlorosaceae</taxon>
        <taxon>Petrachloros</taxon>
        <taxon>Petrachloros mirabilis</taxon>
    </lineage>
</organism>
<feature type="transmembrane region" description="Helical" evidence="5">
    <location>
        <begin position="12"/>
        <end position="31"/>
    </location>
</feature>
<dbReference type="GO" id="GO:0016020">
    <property type="term" value="C:membrane"/>
    <property type="evidence" value="ECO:0007669"/>
    <property type="project" value="UniProtKB-SubCell"/>
</dbReference>
<evidence type="ECO:0000256" key="1">
    <source>
        <dbReference type="ARBA" id="ARBA00004141"/>
    </source>
</evidence>
<keyword evidence="2 5" id="KW-0812">Transmembrane</keyword>
<evidence type="ECO:0000256" key="5">
    <source>
        <dbReference type="SAM" id="Phobius"/>
    </source>
</evidence>
<evidence type="ECO:0000256" key="3">
    <source>
        <dbReference type="ARBA" id="ARBA00022989"/>
    </source>
</evidence>
<protein>
    <submittedName>
        <fullName evidence="6">Uncharacterized protein</fullName>
    </submittedName>
</protein>
<evidence type="ECO:0000313" key="6">
    <source>
        <dbReference type="EMBL" id="NCJ08501.1"/>
    </source>
</evidence>